<dbReference type="AlphaFoldDB" id="A0A128F4M7"/>
<dbReference type="RefSeq" id="WP_062663700.1">
    <property type="nucleotide sequence ID" value="NZ_FIZX01000002.1"/>
</dbReference>
<keyword evidence="6 8" id="KW-0472">Membrane</keyword>
<dbReference type="Gene3D" id="2.170.130.10">
    <property type="entry name" value="TonB-dependent receptor, plug domain"/>
    <property type="match status" value="1"/>
</dbReference>
<keyword evidence="5 9" id="KW-0732">Signal</keyword>
<keyword evidence="3 8" id="KW-1134">Transmembrane beta strand</keyword>
<evidence type="ECO:0000256" key="9">
    <source>
        <dbReference type="SAM" id="SignalP"/>
    </source>
</evidence>
<evidence type="ECO:0000256" key="5">
    <source>
        <dbReference type="ARBA" id="ARBA00022729"/>
    </source>
</evidence>
<organism evidence="11 12">
    <name type="scientific">Grimontia celer</name>
    <dbReference type="NCBI Taxonomy" id="1796497"/>
    <lineage>
        <taxon>Bacteria</taxon>
        <taxon>Pseudomonadati</taxon>
        <taxon>Pseudomonadota</taxon>
        <taxon>Gammaproteobacteria</taxon>
        <taxon>Vibrionales</taxon>
        <taxon>Vibrionaceae</taxon>
        <taxon>Grimontia</taxon>
    </lineage>
</organism>
<dbReference type="PANTHER" id="PTHR30069">
    <property type="entry name" value="TONB-DEPENDENT OUTER MEMBRANE RECEPTOR"/>
    <property type="match status" value="1"/>
</dbReference>
<feature type="domain" description="TonB-dependent receptor plug" evidence="10">
    <location>
        <begin position="53"/>
        <end position="162"/>
    </location>
</feature>
<dbReference type="GO" id="GO:0044718">
    <property type="term" value="P:siderophore transmembrane transport"/>
    <property type="evidence" value="ECO:0007669"/>
    <property type="project" value="TreeGrafter"/>
</dbReference>
<name>A0A128F4M7_9GAMM</name>
<evidence type="ECO:0000256" key="4">
    <source>
        <dbReference type="ARBA" id="ARBA00022692"/>
    </source>
</evidence>
<comment type="similarity">
    <text evidence="8">Belongs to the TonB-dependent receptor family.</text>
</comment>
<evidence type="ECO:0000256" key="2">
    <source>
        <dbReference type="ARBA" id="ARBA00022448"/>
    </source>
</evidence>
<evidence type="ECO:0000256" key="3">
    <source>
        <dbReference type="ARBA" id="ARBA00022452"/>
    </source>
</evidence>
<dbReference type="InterPro" id="IPR036942">
    <property type="entry name" value="Beta-barrel_TonB_sf"/>
</dbReference>
<dbReference type="SUPFAM" id="SSF56935">
    <property type="entry name" value="Porins"/>
    <property type="match status" value="1"/>
</dbReference>
<evidence type="ECO:0000256" key="6">
    <source>
        <dbReference type="ARBA" id="ARBA00023136"/>
    </source>
</evidence>
<evidence type="ECO:0000256" key="1">
    <source>
        <dbReference type="ARBA" id="ARBA00004571"/>
    </source>
</evidence>
<feature type="chain" id="PRO_5007282019" evidence="9">
    <location>
        <begin position="24"/>
        <end position="720"/>
    </location>
</feature>
<evidence type="ECO:0000256" key="8">
    <source>
        <dbReference type="PROSITE-ProRule" id="PRU01360"/>
    </source>
</evidence>
<dbReference type="GO" id="GO:0015344">
    <property type="term" value="F:siderophore uptake transmembrane transporter activity"/>
    <property type="evidence" value="ECO:0007669"/>
    <property type="project" value="TreeGrafter"/>
</dbReference>
<dbReference type="STRING" id="1796497.GCE9029_02656"/>
<keyword evidence="7 8" id="KW-0998">Cell outer membrane</keyword>
<evidence type="ECO:0000313" key="11">
    <source>
        <dbReference type="EMBL" id="CZF81505.1"/>
    </source>
</evidence>
<keyword evidence="2 8" id="KW-0813">Transport</keyword>
<dbReference type="Pfam" id="PF07715">
    <property type="entry name" value="Plug"/>
    <property type="match status" value="1"/>
</dbReference>
<evidence type="ECO:0000259" key="10">
    <source>
        <dbReference type="Pfam" id="PF07715"/>
    </source>
</evidence>
<reference evidence="12" key="1">
    <citation type="submission" date="2016-02" db="EMBL/GenBank/DDBJ databases">
        <authorList>
            <person name="Rodrigo-Torres Lidia"/>
            <person name="Arahal R.David."/>
        </authorList>
    </citation>
    <scope>NUCLEOTIDE SEQUENCE [LARGE SCALE GENOMIC DNA]</scope>
    <source>
        <strain evidence="12">CECT 9029</strain>
    </source>
</reference>
<dbReference type="Proteomes" id="UP000071641">
    <property type="component" value="Unassembled WGS sequence"/>
</dbReference>
<dbReference type="InterPro" id="IPR039426">
    <property type="entry name" value="TonB-dep_rcpt-like"/>
</dbReference>
<keyword evidence="11" id="KW-0675">Receptor</keyword>
<dbReference type="Gene3D" id="2.40.170.20">
    <property type="entry name" value="TonB-dependent receptor, beta-barrel domain"/>
    <property type="match status" value="1"/>
</dbReference>
<dbReference type="PANTHER" id="PTHR30069:SF29">
    <property type="entry name" value="HEMOGLOBIN AND HEMOGLOBIN-HAPTOGLOBIN-BINDING PROTEIN 1-RELATED"/>
    <property type="match status" value="1"/>
</dbReference>
<comment type="subcellular location">
    <subcellularLocation>
        <location evidence="1 8">Cell outer membrane</location>
        <topology evidence="1 8">Multi-pass membrane protein</topology>
    </subcellularLocation>
</comment>
<gene>
    <name evidence="11" type="primary">cirA</name>
    <name evidence="11" type="ORF">GCE9029_02656</name>
</gene>
<dbReference type="EMBL" id="FIZX01000002">
    <property type="protein sequence ID" value="CZF81505.1"/>
    <property type="molecule type" value="Genomic_DNA"/>
</dbReference>
<accession>A0A128F4M7</accession>
<dbReference type="InterPro" id="IPR037066">
    <property type="entry name" value="Plug_dom_sf"/>
</dbReference>
<dbReference type="InterPro" id="IPR012910">
    <property type="entry name" value="Plug_dom"/>
</dbReference>
<dbReference type="PROSITE" id="PS52016">
    <property type="entry name" value="TONB_DEPENDENT_REC_3"/>
    <property type="match status" value="1"/>
</dbReference>
<evidence type="ECO:0000313" key="12">
    <source>
        <dbReference type="Proteomes" id="UP000071641"/>
    </source>
</evidence>
<sequence>MLKARRAAMAACLSLPLSLPSLADVDLDALLDMPLESLSDTKVVSATRTSLSLADIPAAVHVITSKEIKRSGARSVADVLVLAPGLHVAKFSNYDWGIAARTTNEALSNTMLVMVDGRSVFNGMFSGVDWDLIPVSLDNIDRIEVVLGPVGTIWGGNAANAVVNIITLDAEDAPRKRVSASVGNYHYQEYQVRHGGEVADNFFLSGYAEFVQHMPWTTDQELVKEQQHFRVYTERFGMRGDYQNLDRTISFQVGGIRSREDYQWLNYQPHFLFPGQDVDDYVAFDTEMLAEEYFAGIKYLQDLSEDTHWEQQFWLTYSSSNGNDRNAYFTRFDSETTYTDNNVFGGHFMVGLNYRLVDEYFRPYSQHEQYTYPYVRVTDEAGFTNQSVALYLNYTYPMTDTTQLMLGNRWQYFNLVEDTFAQPQVRLMQELGDNQRIWAGWGRSVITPARQGRTTDFHQNAYASNVTFCEAGNPGNCLPYTFDYMQIIERQGSEDMPVPKMETFELGYRFWADKTVQFDANLFLSEETDIPAWLLESADRDYIWENSSPGTVGTIVDVYKYKQIAPLSSRTHGGELSMKWQPSSDLQINASYSYRKIKAECHGDVCSSSEGPLRSYENEPVHLANAQIMWDITPDLWVSNVLNYVAASKPDELVGSEEEYGWPEVLTWDFIAGWTPGKNFPEFIFSVENLFNDQVNEFPASYGGFDNGTQYWLEIDWQLP</sequence>
<keyword evidence="12" id="KW-1185">Reference proteome</keyword>
<proteinExistence type="inferred from homology"/>
<protein>
    <submittedName>
        <fullName evidence="11">Colicin I receptor</fullName>
    </submittedName>
</protein>
<keyword evidence="4 8" id="KW-0812">Transmembrane</keyword>
<feature type="signal peptide" evidence="9">
    <location>
        <begin position="1"/>
        <end position="23"/>
    </location>
</feature>
<dbReference type="OrthoDB" id="9758929at2"/>
<evidence type="ECO:0000256" key="7">
    <source>
        <dbReference type="ARBA" id="ARBA00023237"/>
    </source>
</evidence>
<dbReference type="GO" id="GO:0009279">
    <property type="term" value="C:cell outer membrane"/>
    <property type="evidence" value="ECO:0007669"/>
    <property type="project" value="UniProtKB-SubCell"/>
</dbReference>